<name>A0AAN9AZ62_9CAEN</name>
<protein>
    <submittedName>
        <fullName evidence="3">Uncharacterized protein</fullName>
    </submittedName>
</protein>
<proteinExistence type="predicted"/>
<comment type="caution">
    <text evidence="3">The sequence shown here is derived from an EMBL/GenBank/DDBJ whole genome shotgun (WGS) entry which is preliminary data.</text>
</comment>
<dbReference type="AlphaFoldDB" id="A0AAN9AZ62"/>
<accession>A0AAN9AZ62</accession>
<dbReference type="Gene3D" id="1.10.287.540">
    <property type="entry name" value="Helix hairpin bin"/>
    <property type="match status" value="1"/>
</dbReference>
<keyword evidence="1" id="KW-0175">Coiled coil</keyword>
<dbReference type="Proteomes" id="UP001374579">
    <property type="component" value="Unassembled WGS sequence"/>
</dbReference>
<evidence type="ECO:0000313" key="4">
    <source>
        <dbReference type="Proteomes" id="UP001374579"/>
    </source>
</evidence>
<feature type="signal peptide" evidence="2">
    <location>
        <begin position="1"/>
        <end position="22"/>
    </location>
</feature>
<organism evidence="3 4">
    <name type="scientific">Littorina saxatilis</name>
    <dbReference type="NCBI Taxonomy" id="31220"/>
    <lineage>
        <taxon>Eukaryota</taxon>
        <taxon>Metazoa</taxon>
        <taxon>Spiralia</taxon>
        <taxon>Lophotrochozoa</taxon>
        <taxon>Mollusca</taxon>
        <taxon>Gastropoda</taxon>
        <taxon>Caenogastropoda</taxon>
        <taxon>Littorinimorpha</taxon>
        <taxon>Littorinoidea</taxon>
        <taxon>Littorinidae</taxon>
        <taxon>Littorina</taxon>
    </lineage>
</organism>
<dbReference type="EMBL" id="JBAMIC010000018">
    <property type="protein sequence ID" value="KAK7094975.1"/>
    <property type="molecule type" value="Genomic_DNA"/>
</dbReference>
<dbReference type="PANTHER" id="PTHR24024">
    <property type="entry name" value="PULMONARY SURFACTANT-ASSOCIATED PROTEIN A"/>
    <property type="match status" value="1"/>
</dbReference>
<dbReference type="Gene3D" id="1.20.5.340">
    <property type="match status" value="1"/>
</dbReference>
<keyword evidence="2" id="KW-0732">Signal</keyword>
<gene>
    <name evidence="3" type="ORF">V1264_006445</name>
</gene>
<reference evidence="3 4" key="1">
    <citation type="submission" date="2024-02" db="EMBL/GenBank/DDBJ databases">
        <title>Chromosome-scale genome assembly of the rough periwinkle Littorina saxatilis.</title>
        <authorList>
            <person name="De Jode A."/>
            <person name="Faria R."/>
            <person name="Formenti G."/>
            <person name="Sims Y."/>
            <person name="Smith T.P."/>
            <person name="Tracey A."/>
            <person name="Wood J.M.D."/>
            <person name="Zagrodzka Z.B."/>
            <person name="Johannesson K."/>
            <person name="Butlin R.K."/>
            <person name="Leder E.H."/>
        </authorList>
    </citation>
    <scope>NUCLEOTIDE SEQUENCE [LARGE SCALE GENOMIC DNA]</scope>
    <source>
        <strain evidence="3">Snail1</strain>
        <tissue evidence="3">Muscle</tissue>
    </source>
</reference>
<dbReference type="GO" id="GO:0005615">
    <property type="term" value="C:extracellular space"/>
    <property type="evidence" value="ECO:0007669"/>
    <property type="project" value="TreeGrafter"/>
</dbReference>
<dbReference type="SUPFAM" id="SSF57997">
    <property type="entry name" value="Tropomyosin"/>
    <property type="match status" value="1"/>
</dbReference>
<dbReference type="InterPro" id="IPR051077">
    <property type="entry name" value="Ca-dependent_lectin"/>
</dbReference>
<sequence>MKTVFKLCFVWLLATTFTVVNSHDPTRSTACGYEQLLEDLRNLLAQTQSSAQNCKSDQGMGAVVAQLVAELSSVKDNLNVLKISQQIVKSELQTTKSDLEATKSERQTTNSELQTMKSELQTTNSELQIMKSDLQTTQSKLQTMESEMQTTKSKLQTMELELQTTQSELQATKSELQATQSELHTTKSELQTMESELKTALTDLQSTKQTDVTPSRIKTDLGSTFIRWGRKSCPTNTTLVYAGVAGGKYYDHKGSGTNRLCLTRTPQFDNTAKPPYYGNLYGAEYEDIPGHHNHDVPCSVCLAPQSTTIMVPATLTCPPGWTPHYTGHLASEHFSHYGGEYVCLDGSPEDDSSVVQNDNGLLFYYTVTVCGSLPCPPYSNDKVVTCVVCSK</sequence>
<evidence type="ECO:0000313" key="3">
    <source>
        <dbReference type="EMBL" id="KAK7094975.1"/>
    </source>
</evidence>
<dbReference type="PANTHER" id="PTHR24024:SF18">
    <property type="entry name" value="SHORT-CHAIN COLLAGEN C4-LIKE"/>
    <property type="match status" value="1"/>
</dbReference>
<feature type="coiled-coil region" evidence="1">
    <location>
        <begin position="99"/>
        <end position="210"/>
    </location>
</feature>
<dbReference type="CDD" id="cd21116">
    <property type="entry name" value="ClyA-like"/>
    <property type="match status" value="1"/>
</dbReference>
<evidence type="ECO:0000256" key="2">
    <source>
        <dbReference type="SAM" id="SignalP"/>
    </source>
</evidence>
<evidence type="ECO:0000256" key="1">
    <source>
        <dbReference type="SAM" id="Coils"/>
    </source>
</evidence>
<feature type="chain" id="PRO_5042815582" evidence="2">
    <location>
        <begin position="23"/>
        <end position="391"/>
    </location>
</feature>
<keyword evidence="4" id="KW-1185">Reference proteome</keyword>